<dbReference type="Proteomes" id="UP000246078">
    <property type="component" value="Unassembled WGS sequence"/>
</dbReference>
<evidence type="ECO:0000256" key="2">
    <source>
        <dbReference type="ARBA" id="ARBA00022737"/>
    </source>
</evidence>
<feature type="region of interest" description="Disordered" evidence="4">
    <location>
        <begin position="421"/>
        <end position="470"/>
    </location>
</feature>
<organism evidence="5 6">
    <name type="scientific">Trypanosoma cruzi</name>
    <dbReference type="NCBI Taxonomy" id="5693"/>
    <lineage>
        <taxon>Eukaryota</taxon>
        <taxon>Discoba</taxon>
        <taxon>Euglenozoa</taxon>
        <taxon>Kinetoplastea</taxon>
        <taxon>Metakinetoplastina</taxon>
        <taxon>Trypanosomatida</taxon>
        <taxon>Trypanosomatidae</taxon>
        <taxon>Trypanosoma</taxon>
        <taxon>Schizotrypanum</taxon>
    </lineage>
</organism>
<dbReference type="VEuPathDB" id="TriTrypDB:ECC02_000301"/>
<evidence type="ECO:0000313" key="5">
    <source>
        <dbReference type="EMBL" id="PWU94553.1"/>
    </source>
</evidence>
<dbReference type="VEuPathDB" id="TriTrypDB:TcG_02269"/>
<comment type="caution">
    <text evidence="5">The sequence shown here is derived from an EMBL/GenBank/DDBJ whole genome shotgun (WGS) entry which is preliminary data.</text>
</comment>
<dbReference type="OMA" id="AKHCERD"/>
<evidence type="ECO:0000256" key="4">
    <source>
        <dbReference type="SAM" id="MobiDB-lite"/>
    </source>
</evidence>
<dbReference type="AlphaFoldDB" id="A0A2V2VJL0"/>
<evidence type="ECO:0000256" key="3">
    <source>
        <dbReference type="SAM" id="Coils"/>
    </source>
</evidence>
<gene>
    <name evidence="5" type="ORF">C3747_277g24</name>
</gene>
<evidence type="ECO:0000256" key="1">
    <source>
        <dbReference type="ARBA" id="ARBA00022441"/>
    </source>
</evidence>
<dbReference type="InterPro" id="IPR015915">
    <property type="entry name" value="Kelch-typ_b-propeller"/>
</dbReference>
<dbReference type="SUPFAM" id="SSF117281">
    <property type="entry name" value="Kelch motif"/>
    <property type="match status" value="1"/>
</dbReference>
<dbReference type="Gene3D" id="2.120.10.80">
    <property type="entry name" value="Kelch-type beta propeller"/>
    <property type="match status" value="2"/>
</dbReference>
<dbReference type="Pfam" id="PF24681">
    <property type="entry name" value="Kelch_KLHDC2_KLHL20_DRC7"/>
    <property type="match status" value="2"/>
</dbReference>
<dbReference type="PANTHER" id="PTHR46093:SF18">
    <property type="entry name" value="FIBRONECTIN TYPE-III DOMAIN-CONTAINING PROTEIN"/>
    <property type="match status" value="1"/>
</dbReference>
<dbReference type="VEuPathDB" id="TriTrypDB:TcBrA4_0029330"/>
<feature type="region of interest" description="Disordered" evidence="4">
    <location>
        <begin position="373"/>
        <end position="401"/>
    </location>
</feature>
<dbReference type="PANTHER" id="PTHR46093">
    <property type="entry name" value="ACYL-COA-BINDING DOMAIN-CONTAINING PROTEIN 5"/>
    <property type="match status" value="1"/>
</dbReference>
<dbReference type="VEuPathDB" id="TriTrypDB:TcCLB.511751.80"/>
<feature type="compositionally biased region" description="Polar residues" evidence="4">
    <location>
        <begin position="445"/>
        <end position="455"/>
    </location>
</feature>
<feature type="coiled-coil region" evidence="3">
    <location>
        <begin position="477"/>
        <end position="505"/>
    </location>
</feature>
<keyword evidence="2" id="KW-0677">Repeat</keyword>
<dbReference type="VEuPathDB" id="TriTrypDB:C3747_277g24"/>
<keyword evidence="3" id="KW-0175">Coiled coil</keyword>
<dbReference type="VEuPathDB" id="TriTrypDB:TcCL_ESM04941"/>
<feature type="compositionally biased region" description="Polar residues" evidence="4">
    <location>
        <begin position="387"/>
        <end position="398"/>
    </location>
</feature>
<dbReference type="OrthoDB" id="432528at2759"/>
<protein>
    <submittedName>
        <fullName evidence="5">Uncharacterized protein</fullName>
    </submittedName>
</protein>
<dbReference type="VEuPathDB" id="TriTrypDB:Tc_MARK_1928"/>
<dbReference type="VEuPathDB" id="TriTrypDB:BCY84_00992"/>
<dbReference type="VEuPathDB" id="TriTrypDB:TCSYLVIO_003217"/>
<sequence length="607" mass="68303">MDPTVPPFCDGVSFTLCDDDVYAFGGAVPEIIWRLHLVTHTWHEIPCTGSVPAARKNHAAVSFAGNLLLCGGEPLHASFLQPPKLMPYYELSLDTMAWSLIDTIGAIPLNRSHHACSVVGESMILLGGKPLLSKDEGVLTNERLNEFTQAGFYDVYIFDILSRFWRAVVALGPALRLWGHSAAVYDERYILVFGGMDVSANETVVISRYGSPHHRHDPPVAEVSDKLYILDTEQMKFRVVSPAVQYPTPPRAFHAAHIDGVRMYVLGGVTVAKHGNLVPFDDMRVYNIIEGKWNLMEFPLRFPAAVRRLSFAYESQLVVVPNMTSMWCLDVHKQAASKGWKEVPTSHVKVAAIPATSEADEYNELLNPRRRTAYDDIPCGHTDGVELSQSMPPSTSPRAPSMQFDMIMDEIHQLRELLTQRGPRQPSPHSPQQKQRNKEERPPTATVTEGLQTARNEVESAKMRERRRRGREKLKKLTHQKELILQLTRRLEHLLERKKEEKQEETTGLFAVGQQLSQRTSDEALEADPLICSLAKHCERDASVPSPQSPLHDTLISFQREGVEKKGQVSFNDQDGTLEQWTRLIEILKKSPMKPSSKAFRASVVMI</sequence>
<dbReference type="EMBL" id="PRFC01000277">
    <property type="protein sequence ID" value="PWU94553.1"/>
    <property type="molecule type" value="Genomic_DNA"/>
</dbReference>
<dbReference type="VEuPathDB" id="TriTrypDB:C4B63_18g49"/>
<keyword evidence="1" id="KW-0880">Kelch repeat</keyword>
<dbReference type="VEuPathDB" id="TriTrypDB:TCDM_01421"/>
<reference evidence="5 6" key="1">
    <citation type="journal article" date="2018" name="Microb. Genom.">
        <title>Expanding an expanded genome: long-read sequencing of Trypanosoma cruzi.</title>
        <authorList>
            <person name="Berna L."/>
            <person name="Rodriguez M."/>
            <person name="Chiribao M.L."/>
            <person name="Parodi-Talice A."/>
            <person name="Pita S."/>
            <person name="Rijo G."/>
            <person name="Alvarez-Valin F."/>
            <person name="Robello C."/>
        </authorList>
    </citation>
    <scope>NUCLEOTIDE SEQUENCE [LARGE SCALE GENOMIC DNA]</scope>
    <source>
        <strain evidence="5 6">TCC</strain>
    </source>
</reference>
<dbReference type="VEuPathDB" id="TriTrypDB:TcYC6_0096720"/>
<evidence type="ECO:0000313" key="6">
    <source>
        <dbReference type="Proteomes" id="UP000246078"/>
    </source>
</evidence>
<accession>A0A2V2VJL0</accession>
<name>A0A2V2VJL0_TRYCR</name>
<dbReference type="SMR" id="A0A2V2VJL0"/>
<proteinExistence type="predicted"/>
<dbReference type="VEuPathDB" id="TriTrypDB:TcCLB.507023.150"/>